<proteinExistence type="predicted"/>
<dbReference type="InterPro" id="IPR017946">
    <property type="entry name" value="PLC-like_Pdiesterase_TIM-brl"/>
</dbReference>
<protein>
    <submittedName>
        <fullName evidence="4">Glycerophosphodiester phosphodiesterase</fullName>
    </submittedName>
</protein>
<dbReference type="PANTHER" id="PTHR46211">
    <property type="entry name" value="GLYCEROPHOSPHORYL DIESTER PHOSPHODIESTERASE"/>
    <property type="match status" value="1"/>
</dbReference>
<dbReference type="PANTHER" id="PTHR46211:SF1">
    <property type="entry name" value="GLYCEROPHOSPHODIESTER PHOSPHODIESTERASE, CYTOPLASMIC"/>
    <property type="match status" value="1"/>
</dbReference>
<dbReference type="AlphaFoldDB" id="A0A0D6HM22"/>
<dbReference type="Gene3D" id="3.20.20.190">
    <property type="entry name" value="Phosphatidylinositol (PI) phosphodiesterase"/>
    <property type="match status" value="1"/>
</dbReference>
<dbReference type="EMBL" id="WXZT01000028">
    <property type="protein sequence ID" value="MZZ16480.1"/>
    <property type="molecule type" value="Genomic_DNA"/>
</dbReference>
<dbReference type="SUPFAM" id="SSF51695">
    <property type="entry name" value="PLC-like phosphodiesterases"/>
    <property type="match status" value="1"/>
</dbReference>
<dbReference type="CDD" id="cd08601">
    <property type="entry name" value="GDPD_SaGlpQ_like"/>
    <property type="match status" value="1"/>
</dbReference>
<evidence type="ECO:0000313" key="5">
    <source>
        <dbReference type="Proteomes" id="UP000194857"/>
    </source>
</evidence>
<keyword evidence="1" id="KW-0732">Signal</keyword>
<dbReference type="GO" id="GO:0006629">
    <property type="term" value="P:lipid metabolic process"/>
    <property type="evidence" value="ECO:0007669"/>
    <property type="project" value="InterPro"/>
</dbReference>
<dbReference type="RefSeq" id="WP_003122702.1">
    <property type="nucleotide sequence ID" value="NZ_AP014839.1"/>
</dbReference>
<reference evidence="4 5" key="1">
    <citation type="submission" date="2017-05" db="EMBL/GenBank/DDBJ databases">
        <authorList>
            <person name="Song R."/>
            <person name="Chenine A.L."/>
            <person name="Ruprecht R.M."/>
        </authorList>
    </citation>
    <scope>NUCLEOTIDE SEQUENCE [LARGE SCALE GENOMIC DNA]</scope>
    <source>
        <strain evidence="4 5">S567_C10_BS</strain>
    </source>
</reference>
<dbReference type="InterPro" id="IPR030395">
    <property type="entry name" value="GP_PDE_dom"/>
</dbReference>
<feature type="signal peptide" evidence="1">
    <location>
        <begin position="1"/>
        <end position="26"/>
    </location>
</feature>
<dbReference type="PROSITE" id="PS51704">
    <property type="entry name" value="GP_PDE"/>
    <property type="match status" value="1"/>
</dbReference>
<evidence type="ECO:0000259" key="2">
    <source>
        <dbReference type="PROSITE" id="PS51704"/>
    </source>
</evidence>
<dbReference type="Proteomes" id="UP000644192">
    <property type="component" value="Unassembled WGS sequence"/>
</dbReference>
<evidence type="ECO:0000313" key="4">
    <source>
        <dbReference type="EMBL" id="OTI55389.1"/>
    </source>
</evidence>
<name>A0A0D6HM22_PSEAI</name>
<feature type="domain" description="GP-PDE" evidence="2">
    <location>
        <begin position="43"/>
        <end position="358"/>
    </location>
</feature>
<gene>
    <name evidence="4" type="ORF">CAZ10_33650</name>
    <name evidence="3" type="ORF">GUL26_29885</name>
</gene>
<dbReference type="Pfam" id="PF03009">
    <property type="entry name" value="GDPD"/>
    <property type="match status" value="1"/>
</dbReference>
<comment type="caution">
    <text evidence="4">The sequence shown here is derived from an EMBL/GenBank/DDBJ whole genome shotgun (WGS) entry which is preliminary data.</text>
</comment>
<dbReference type="GO" id="GO:0008081">
    <property type="term" value="F:phosphoric diester hydrolase activity"/>
    <property type="evidence" value="ECO:0007669"/>
    <property type="project" value="InterPro"/>
</dbReference>
<evidence type="ECO:0000256" key="1">
    <source>
        <dbReference type="SAM" id="SignalP"/>
    </source>
</evidence>
<dbReference type="Proteomes" id="UP000194857">
    <property type="component" value="Unassembled WGS sequence"/>
</dbReference>
<reference evidence="3" key="2">
    <citation type="submission" date="2020-01" db="EMBL/GenBank/DDBJ databases">
        <title>Bacteria Cultured from War Wounds Associated with the Conflict in Eastern Ukraine.</title>
        <authorList>
            <person name="Snesrud E."/>
            <person name="Galac M.R."/>
            <person name="Mc Gann P."/>
            <person name="Valentine K."/>
            <person name="Viacheslav K."/>
        </authorList>
    </citation>
    <scope>NUCLEOTIDE SEQUENCE</scope>
    <source>
        <strain evidence="3">VNMU148</strain>
    </source>
</reference>
<accession>A0A0D6HM22</accession>
<evidence type="ECO:0000313" key="3">
    <source>
        <dbReference type="EMBL" id="MZZ16480.1"/>
    </source>
</evidence>
<dbReference type="EMBL" id="NFFZ01000029">
    <property type="protein sequence ID" value="OTI55389.1"/>
    <property type="molecule type" value="Genomic_DNA"/>
</dbReference>
<sequence>MRQRFWQGTFKTLGLLGLTAGLAAQAAEPSGKALSAAAGVPWPAVIAHRGASYDAPEETAAAYLLARDLGADYLEADVQRSRDGVLVALHDDTLERTTDVAEVFPERAKDPVSSFTLAELKRLDAGSWFNRAFPERARPGFVGLRILTLDEMLDIAEGGANKPGLYLETKVPAQFPGIEDDLRKLLERRGWLQPRERAAAGHVDVAHGNGRVILQTFEKSSLELLQESMPQVPKILLLWLGDGYLEARSPVTFKESGETDKAAFYARQEVKSEAEFGAWLDWAKAHGALGTGPSATLSERGEQSYADLVKPWMNRMTHARGLFIHAYSVDSAEDFKALGAAGVDGFFTNRTSELLKFQGRPAAQDMDALLRRHGY</sequence>
<organism evidence="4 5">
    <name type="scientific">Pseudomonas aeruginosa</name>
    <dbReference type="NCBI Taxonomy" id="287"/>
    <lineage>
        <taxon>Bacteria</taxon>
        <taxon>Pseudomonadati</taxon>
        <taxon>Pseudomonadota</taxon>
        <taxon>Gammaproteobacteria</taxon>
        <taxon>Pseudomonadales</taxon>
        <taxon>Pseudomonadaceae</taxon>
        <taxon>Pseudomonas</taxon>
    </lineage>
</organism>
<feature type="chain" id="PRO_5015035931" evidence="1">
    <location>
        <begin position="27"/>
        <end position="375"/>
    </location>
</feature>